<evidence type="ECO:0000256" key="1">
    <source>
        <dbReference type="SAM" id="MobiDB-lite"/>
    </source>
</evidence>
<feature type="region of interest" description="Disordered" evidence="1">
    <location>
        <begin position="81"/>
        <end position="139"/>
    </location>
</feature>
<reference evidence="4" key="1">
    <citation type="submission" date="2016-11" db="UniProtKB">
        <authorList>
            <consortium name="WormBaseParasite"/>
        </authorList>
    </citation>
    <scope>IDENTIFICATION</scope>
</reference>
<keyword evidence="2" id="KW-0812">Transmembrane</keyword>
<feature type="transmembrane region" description="Helical" evidence="2">
    <location>
        <begin position="158"/>
        <end position="177"/>
    </location>
</feature>
<evidence type="ECO:0000313" key="4">
    <source>
        <dbReference type="WBParaSite" id="snap_masked-unitig_36387-processed-gene-0.1-mRNA-1"/>
    </source>
</evidence>
<name>A0A1I8JRK1_9PLAT</name>
<keyword evidence="3" id="KW-1185">Reference proteome</keyword>
<protein>
    <submittedName>
        <fullName evidence="4">CIA30 domain-containing protein</fullName>
    </submittedName>
</protein>
<dbReference type="Proteomes" id="UP000095280">
    <property type="component" value="Unplaced"/>
</dbReference>
<feature type="compositionally biased region" description="Polar residues" evidence="1">
    <location>
        <begin position="89"/>
        <end position="98"/>
    </location>
</feature>
<organism evidence="3 4">
    <name type="scientific">Macrostomum lignano</name>
    <dbReference type="NCBI Taxonomy" id="282301"/>
    <lineage>
        <taxon>Eukaryota</taxon>
        <taxon>Metazoa</taxon>
        <taxon>Spiralia</taxon>
        <taxon>Lophotrochozoa</taxon>
        <taxon>Platyhelminthes</taxon>
        <taxon>Rhabditophora</taxon>
        <taxon>Macrostomorpha</taxon>
        <taxon>Macrostomida</taxon>
        <taxon>Macrostomidae</taxon>
        <taxon>Macrostomum</taxon>
    </lineage>
</organism>
<evidence type="ECO:0000313" key="3">
    <source>
        <dbReference type="Proteomes" id="UP000095280"/>
    </source>
</evidence>
<proteinExistence type="predicted"/>
<evidence type="ECO:0000256" key="2">
    <source>
        <dbReference type="SAM" id="Phobius"/>
    </source>
</evidence>
<feature type="compositionally biased region" description="Basic and acidic residues" evidence="1">
    <location>
        <begin position="109"/>
        <end position="127"/>
    </location>
</feature>
<dbReference type="WBParaSite" id="snap_masked-unitig_36387-processed-gene-0.1-mRNA-1">
    <property type="protein sequence ID" value="snap_masked-unitig_36387-processed-gene-0.1-mRNA-1"/>
    <property type="gene ID" value="snap_masked-unitig_36387-processed-gene-0.1"/>
</dbReference>
<keyword evidence="2" id="KW-1133">Transmembrane helix</keyword>
<accession>A0A1I8JRK1</accession>
<sequence>PKALQLKISRPREWNSRDYRLRVSFGKEAGKFSERQQQPGETGQEVSGFANGLSIPDFCRPSLLLIGEFNAGAVCSSASEGSAELGLSPTPTAESSWQEGGHDGWPGSSDDKTRKMTKKDKKDDKKDDKKKKKKAAAAVASHQEMAAQAQHQAPRCHLGTSAMIGIGVGVGVACLVARRLRYRRRKGKASQLEKQKTYGGTDKCACNEAVSRVCAIAVFSLIDRDVDTQPAIAVGTQLHRCHQLRTPRSRSRTSESGQRLASAASRALRPVLRSCSLSLVAAGGVCDAAAELRLLLGDGADGGETQHAK</sequence>
<keyword evidence="2" id="KW-0472">Membrane</keyword>
<dbReference type="AlphaFoldDB" id="A0A1I8JRK1"/>